<feature type="compositionally biased region" description="Polar residues" evidence="9">
    <location>
        <begin position="1099"/>
        <end position="1121"/>
    </location>
</feature>
<evidence type="ECO:0000256" key="6">
    <source>
        <dbReference type="ARBA" id="ARBA00022837"/>
    </source>
</evidence>
<evidence type="ECO:0000259" key="12">
    <source>
        <dbReference type="PROSITE" id="PS50853"/>
    </source>
</evidence>
<dbReference type="Gene3D" id="2.170.300.10">
    <property type="entry name" value="Tie2 ligand-binding domain superfamily"/>
    <property type="match status" value="1"/>
</dbReference>
<evidence type="ECO:0000256" key="7">
    <source>
        <dbReference type="ARBA" id="ARBA00023157"/>
    </source>
</evidence>
<dbReference type="PANTHER" id="PTHR45713:SF6">
    <property type="entry name" value="F5_8 TYPE C DOMAIN-CONTAINING PROTEIN"/>
    <property type="match status" value="1"/>
</dbReference>
<keyword evidence="13" id="KW-1185">Reference proteome</keyword>
<comment type="caution">
    <text evidence="8">Lacks conserved residue(s) required for the propagation of feature annotation.</text>
</comment>
<dbReference type="GeneID" id="110983161"/>
<dbReference type="PROSITE" id="PS00022">
    <property type="entry name" value="EGF_1"/>
    <property type="match status" value="2"/>
</dbReference>
<keyword evidence="10" id="KW-0812">Transmembrane</keyword>
<dbReference type="InterPro" id="IPR000742">
    <property type="entry name" value="EGF"/>
</dbReference>
<feature type="region of interest" description="Disordered" evidence="9">
    <location>
        <begin position="1282"/>
        <end position="1309"/>
    </location>
</feature>
<feature type="compositionally biased region" description="Polar residues" evidence="9">
    <location>
        <begin position="1038"/>
        <end position="1047"/>
    </location>
</feature>
<dbReference type="RefSeq" id="XP_022097855.1">
    <property type="nucleotide sequence ID" value="XM_022242163.1"/>
</dbReference>
<keyword evidence="6" id="KW-0106">Calcium</keyword>
<dbReference type="GO" id="GO:0042806">
    <property type="term" value="F:fucose binding"/>
    <property type="evidence" value="ECO:0007669"/>
    <property type="project" value="UniProtKB-ARBA"/>
</dbReference>
<comment type="subunit">
    <text evidence="3">Homotrimer.</text>
</comment>
<evidence type="ECO:0000256" key="3">
    <source>
        <dbReference type="ARBA" id="ARBA00011233"/>
    </source>
</evidence>
<dbReference type="SMART" id="SM00060">
    <property type="entry name" value="FN3"/>
    <property type="match status" value="2"/>
</dbReference>
<gene>
    <name evidence="14" type="primary">LOC110983161</name>
</gene>
<evidence type="ECO:0000256" key="8">
    <source>
        <dbReference type="PROSITE-ProRule" id="PRU00076"/>
    </source>
</evidence>
<dbReference type="OMA" id="NRIHENP"/>
<protein>
    <submittedName>
        <fullName evidence="14">Uncharacterized protein LOC110983161 isoform X1</fullName>
    </submittedName>
</protein>
<comment type="function">
    <text evidence="1">Acts as a defensive agent. Recognizes blood group fucosylated oligosaccharides including A, B, H and Lewis B-type antigens. Does not recognize Lewis A antigen and has low affinity for monovalent haptens.</text>
</comment>
<evidence type="ECO:0000313" key="14">
    <source>
        <dbReference type="RefSeq" id="XP_022097855.1"/>
    </source>
</evidence>
<evidence type="ECO:0000313" key="13">
    <source>
        <dbReference type="Proteomes" id="UP000694845"/>
    </source>
</evidence>
<keyword evidence="4" id="KW-0479">Metal-binding</keyword>
<evidence type="ECO:0000256" key="2">
    <source>
        <dbReference type="ARBA" id="ARBA00010147"/>
    </source>
</evidence>
<dbReference type="SUPFAM" id="SSF49265">
    <property type="entry name" value="Fibronectin type III"/>
    <property type="match status" value="1"/>
</dbReference>
<dbReference type="InterPro" id="IPR008979">
    <property type="entry name" value="Galactose-bd-like_sf"/>
</dbReference>
<dbReference type="InterPro" id="IPR003961">
    <property type="entry name" value="FN3_dom"/>
</dbReference>
<sequence>MVKISLHPGACFISIVISILTQGLALDLRHPRVKTSQSSTAGRFSHAGSAVDQRLNTISHTAYKTAEQLTNPWWKVDLGAAYCLRKITLVNRIHENPAIERRLRGNVIRAGMSSNHLLNPEIGRVRNDQAVSGAVVDFTPEPYVTARYVSVDVPRSGPGTIVQLTEVMVEEFNMHTTMGASSTAVILTGNSSSQSSTLEQDGNRWDAARAVDGYPMYGDTSCSRTNIQQNPWWKSDLTSVRCVGAVAIRNIDALRHNTRLNLMGAVARAGLSDTPTDNAMCGSSVTQYQAFINDWIEFTCDPSRLARYVSINIPGEAALILCEVRVLPCDLQPPALNLTEKPRDQSSAVSGQDAGKAFDGLPEEPFCSLTGNEENPWWRVDLESSYCLGIIQVRNTGSPTEPNLQDSVVRAGLSEVHTNNIMCGTPLTSEQSTINDWIKFTCDPPVLARYVSVDIPGPASLKLCEVTVSPCDLQQKAKVMDFTVVANRARLGDAGDNDSSITAYKGAEDVSVGVSFGRQLPTGGRSNDLPSGSVVLADPSTGCADKLVLRLPEEGGLNRTGVFFSEMISDDITTRVQVVILPDGNDTDVRPTQRTQTANIGDSVMLQMHDVNSPSTDYRWRHNGGVIIESWNNFLNVTIPNVTVEKEGIYACFALDQENEQLHGIMRLIVRGCPFGLWAPPSCLKICRRCYNGGVCDDKSGTCVCPPGFSGDSCEQAQGRHVFGKTADQRCSNSTDAHNDACRGRLFCLPDPYGCSCAAGYKGLDCMQDCDDGTFGAGCQQTCHCASGGTCSKDTGECSTGCAASYFGSNCQCSTENAVLGLEATSGDPRQLFVTWQPDLCASRYELTIRDECADVVSQELTSENAYHFVTGLEYPLSHRVYMRPVYPGDELGPEVTFPQTTEPTMAPVDVNFTLAAPYSLSFSWSKPPCGSRGGITTGYTYKLTEGSPESQVIIQTVTSEESVTIEGLTPLTEYSFQVAANTIAGTGPYSQAAVGTTLQEVQSTAEITSVPVSTGEGSTLHPSTRVSTTADALTTLKPSTSEPTQVPTTTSITLEPSTTEASQAPTTSVVSTTFEPSTTEATQVPTAPVASTTFQPETTEATQVPTTPEASTTFQPATTGATQVPTTQVAPTTFESSITEAFTTFEPSTTEVTHVLTTPEASTTFEPSTTEATQVPTTPVAPTTFEPSTTEATQVPTTPVAPTTFEPATTEATQVPTAPVASTTFEPVTTEATQVSTMPVASTALELSTTEVTRVRTTQEAATTFPPSTMEVDEPLLVTSVPESITNETTRPPSKTNEQPDIGPPSSAVAGGVAAAVVILITLMVVAAVVHNRARLVNQPSADVNVGVSMEEISTDFVPDGVYQVQEPIGDGMGQDSFSWSTSKNSITTTESWPTPEESKAETSESASVDDDSSAKVCRAQRIAQEEPVPHPPVDEGADQRTLRDLFSQTYIGLF</sequence>
<comment type="similarity">
    <text evidence="2">Belongs to the fucolectin family.</text>
</comment>
<dbReference type="SMART" id="SM00409">
    <property type="entry name" value="IG"/>
    <property type="match status" value="1"/>
</dbReference>
<dbReference type="OrthoDB" id="18487at2759"/>
<feature type="region of interest" description="Disordered" evidence="9">
    <location>
        <begin position="1161"/>
        <end position="1201"/>
    </location>
</feature>
<dbReference type="PANTHER" id="PTHR45713">
    <property type="entry name" value="FTP DOMAIN-CONTAINING PROTEIN"/>
    <property type="match status" value="1"/>
</dbReference>
<feature type="compositionally biased region" description="Polar residues" evidence="9">
    <location>
        <begin position="1282"/>
        <end position="1300"/>
    </location>
</feature>
<dbReference type="InterPro" id="IPR013783">
    <property type="entry name" value="Ig-like_fold"/>
</dbReference>
<feature type="region of interest" description="Disordered" evidence="9">
    <location>
        <begin position="1099"/>
        <end position="1126"/>
    </location>
</feature>
<keyword evidence="5" id="KW-0430">Lectin</keyword>
<dbReference type="Gene3D" id="2.60.40.10">
    <property type="entry name" value="Immunoglobulins"/>
    <property type="match status" value="2"/>
</dbReference>
<dbReference type="CDD" id="cd00063">
    <property type="entry name" value="FN3"/>
    <property type="match status" value="1"/>
</dbReference>
<feature type="compositionally biased region" description="Low complexity" evidence="9">
    <location>
        <begin position="1168"/>
        <end position="1201"/>
    </location>
</feature>
<evidence type="ECO:0000256" key="5">
    <source>
        <dbReference type="ARBA" id="ARBA00022734"/>
    </source>
</evidence>
<dbReference type="Gene3D" id="2.60.120.260">
    <property type="entry name" value="Galactose-binding domain-like"/>
    <property type="match status" value="3"/>
</dbReference>
<dbReference type="PROSITE" id="PS50026">
    <property type="entry name" value="EGF_3"/>
    <property type="match status" value="1"/>
</dbReference>
<keyword evidence="10" id="KW-0472">Membrane</keyword>
<keyword evidence="7 8" id="KW-1015">Disulfide bond</keyword>
<reference evidence="14" key="1">
    <citation type="submission" date="2025-08" db="UniProtKB">
        <authorList>
            <consortium name="RefSeq"/>
        </authorList>
    </citation>
    <scope>IDENTIFICATION</scope>
</reference>
<evidence type="ECO:0000256" key="1">
    <source>
        <dbReference type="ARBA" id="ARBA00002219"/>
    </source>
</evidence>
<feature type="disulfide bond" evidence="8">
    <location>
        <begin position="705"/>
        <end position="714"/>
    </location>
</feature>
<dbReference type="GO" id="GO:0010185">
    <property type="term" value="P:regulation of cellular defense response"/>
    <property type="evidence" value="ECO:0007669"/>
    <property type="project" value="UniProtKB-ARBA"/>
</dbReference>
<dbReference type="KEGG" id="aplc:110983161"/>
<dbReference type="SUPFAM" id="SSF48726">
    <property type="entry name" value="Immunoglobulin"/>
    <property type="match status" value="1"/>
</dbReference>
<feature type="domain" description="EGF-like" evidence="11">
    <location>
        <begin position="684"/>
        <end position="715"/>
    </location>
</feature>
<feature type="transmembrane region" description="Helical" evidence="10">
    <location>
        <begin position="1309"/>
        <end position="1331"/>
    </location>
</feature>
<evidence type="ECO:0000259" key="11">
    <source>
        <dbReference type="PROSITE" id="PS50026"/>
    </source>
</evidence>
<dbReference type="FunFam" id="2.170.300.10:FF:000003">
    <property type="entry name" value="tyrosine-protein kinase receptor Tie-1 isoform X1"/>
    <property type="match status" value="1"/>
</dbReference>
<organism evidence="13 14">
    <name type="scientific">Acanthaster planci</name>
    <name type="common">Crown-of-thorns starfish</name>
    <dbReference type="NCBI Taxonomy" id="133434"/>
    <lineage>
        <taxon>Eukaryota</taxon>
        <taxon>Metazoa</taxon>
        <taxon>Echinodermata</taxon>
        <taxon>Eleutherozoa</taxon>
        <taxon>Asterozoa</taxon>
        <taxon>Asteroidea</taxon>
        <taxon>Valvatacea</taxon>
        <taxon>Valvatida</taxon>
        <taxon>Acanthasteridae</taxon>
        <taxon>Acanthaster</taxon>
    </lineage>
</organism>
<keyword evidence="10" id="KW-1133">Transmembrane helix</keyword>
<dbReference type="SMART" id="SM00181">
    <property type="entry name" value="EGF"/>
    <property type="match status" value="3"/>
</dbReference>
<dbReference type="SMART" id="SM00607">
    <property type="entry name" value="FTP"/>
    <property type="match status" value="2"/>
</dbReference>
<dbReference type="Proteomes" id="UP000694845">
    <property type="component" value="Unplaced"/>
</dbReference>
<dbReference type="Pfam" id="PF22633">
    <property type="entry name" value="F5_F8_type_C_2"/>
    <property type="match status" value="2"/>
</dbReference>
<dbReference type="CDD" id="cd00054">
    <property type="entry name" value="EGF_CA"/>
    <property type="match status" value="1"/>
</dbReference>
<feature type="region of interest" description="Disordered" evidence="9">
    <location>
        <begin position="1372"/>
        <end position="1443"/>
    </location>
</feature>
<dbReference type="InterPro" id="IPR006585">
    <property type="entry name" value="FTP1"/>
</dbReference>
<feature type="region of interest" description="Disordered" evidence="9">
    <location>
        <begin position="1038"/>
        <end position="1070"/>
    </location>
</feature>
<dbReference type="SUPFAM" id="SSF49785">
    <property type="entry name" value="Galactose-binding domain-like"/>
    <property type="match status" value="3"/>
</dbReference>
<dbReference type="GO" id="GO:0001868">
    <property type="term" value="P:regulation of complement activation, lectin pathway"/>
    <property type="evidence" value="ECO:0007669"/>
    <property type="project" value="UniProtKB-ARBA"/>
</dbReference>
<dbReference type="Pfam" id="PF00041">
    <property type="entry name" value="fn3"/>
    <property type="match status" value="1"/>
</dbReference>
<dbReference type="InterPro" id="IPR003599">
    <property type="entry name" value="Ig_sub"/>
</dbReference>
<dbReference type="GO" id="GO:0046872">
    <property type="term" value="F:metal ion binding"/>
    <property type="evidence" value="ECO:0007669"/>
    <property type="project" value="UniProtKB-KW"/>
</dbReference>
<evidence type="ECO:0000256" key="10">
    <source>
        <dbReference type="SAM" id="Phobius"/>
    </source>
</evidence>
<proteinExistence type="inferred from homology"/>
<feature type="domain" description="Fibronectin type-III" evidence="12">
    <location>
        <begin position="907"/>
        <end position="1001"/>
    </location>
</feature>
<dbReference type="PROSITE" id="PS01186">
    <property type="entry name" value="EGF_2"/>
    <property type="match status" value="1"/>
</dbReference>
<name>A0A8B7YZC3_ACAPL</name>
<feature type="compositionally biased region" description="Polar residues" evidence="9">
    <location>
        <begin position="1377"/>
        <end position="1388"/>
    </location>
</feature>
<keyword evidence="8" id="KW-0245">EGF-like domain</keyword>
<dbReference type="InterPro" id="IPR051941">
    <property type="entry name" value="BG_Antigen-Binding_Lectin"/>
</dbReference>
<dbReference type="InterPro" id="IPR036179">
    <property type="entry name" value="Ig-like_dom_sf"/>
</dbReference>
<accession>A0A8B7YZC3</accession>
<dbReference type="PROSITE" id="PS50853">
    <property type="entry name" value="FN3"/>
    <property type="match status" value="1"/>
</dbReference>
<evidence type="ECO:0000256" key="9">
    <source>
        <dbReference type="SAM" id="MobiDB-lite"/>
    </source>
</evidence>
<evidence type="ECO:0000256" key="4">
    <source>
        <dbReference type="ARBA" id="ARBA00022723"/>
    </source>
</evidence>
<dbReference type="InterPro" id="IPR036116">
    <property type="entry name" value="FN3_sf"/>
</dbReference>
<feature type="compositionally biased region" description="Low complexity" evidence="9">
    <location>
        <begin position="1048"/>
        <end position="1061"/>
    </location>
</feature>